<dbReference type="SMART" id="SM00327">
    <property type="entry name" value="VWA"/>
    <property type="match status" value="1"/>
</dbReference>
<dbReference type="EMBL" id="SNRW01014196">
    <property type="protein sequence ID" value="KAA6371735.1"/>
    <property type="molecule type" value="Genomic_DNA"/>
</dbReference>
<evidence type="ECO:0000313" key="2">
    <source>
        <dbReference type="EMBL" id="KAA6371735.1"/>
    </source>
</evidence>
<evidence type="ECO:0000313" key="3">
    <source>
        <dbReference type="Proteomes" id="UP000324800"/>
    </source>
</evidence>
<dbReference type="Proteomes" id="UP000324800">
    <property type="component" value="Unassembled WGS sequence"/>
</dbReference>
<comment type="caution">
    <text evidence="2">The sequence shown here is derived from an EMBL/GenBank/DDBJ whole genome shotgun (WGS) entry which is preliminary data.</text>
</comment>
<gene>
    <name evidence="2" type="ORF">EZS28_032737</name>
</gene>
<dbReference type="OrthoDB" id="2343366at2759"/>
<feature type="non-terminal residue" evidence="2">
    <location>
        <position position="1"/>
    </location>
</feature>
<accession>A0A5J4UPQ7</accession>
<protein>
    <recommendedName>
        <fullName evidence="1">VWFA domain-containing protein</fullName>
    </recommendedName>
</protein>
<dbReference type="AlphaFoldDB" id="A0A5J4UPQ7"/>
<evidence type="ECO:0000259" key="1">
    <source>
        <dbReference type="SMART" id="SM00327"/>
    </source>
</evidence>
<dbReference type="InterPro" id="IPR036465">
    <property type="entry name" value="vWFA_dom_sf"/>
</dbReference>
<dbReference type="InterPro" id="IPR002035">
    <property type="entry name" value="VWF_A"/>
</dbReference>
<organism evidence="2 3">
    <name type="scientific">Streblomastix strix</name>
    <dbReference type="NCBI Taxonomy" id="222440"/>
    <lineage>
        <taxon>Eukaryota</taxon>
        <taxon>Metamonada</taxon>
        <taxon>Preaxostyla</taxon>
        <taxon>Oxymonadida</taxon>
        <taxon>Streblomastigidae</taxon>
        <taxon>Streblomastix</taxon>
    </lineage>
</organism>
<dbReference type="Gene3D" id="3.40.50.410">
    <property type="entry name" value="von Willebrand factor, type A domain"/>
    <property type="match status" value="1"/>
</dbReference>
<dbReference type="SUPFAM" id="SSF53300">
    <property type="entry name" value="vWA-like"/>
    <property type="match status" value="1"/>
</dbReference>
<reference evidence="2 3" key="1">
    <citation type="submission" date="2019-03" db="EMBL/GenBank/DDBJ databases">
        <title>Single cell metagenomics reveals metabolic interactions within the superorganism composed of flagellate Streblomastix strix and complex community of Bacteroidetes bacteria on its surface.</title>
        <authorList>
            <person name="Treitli S.C."/>
            <person name="Kolisko M."/>
            <person name="Husnik F."/>
            <person name="Keeling P."/>
            <person name="Hampl V."/>
        </authorList>
    </citation>
    <scope>NUCLEOTIDE SEQUENCE [LARGE SCALE GENOMIC DNA]</scope>
    <source>
        <strain evidence="2">ST1C</strain>
    </source>
</reference>
<name>A0A5J4UPQ7_9EUKA</name>
<feature type="domain" description="VWFA" evidence="1">
    <location>
        <begin position="348"/>
        <end position="514"/>
    </location>
</feature>
<sequence>PYHDGAFEGFQILVVCLYLGANEKSKEKQDLFKQIVFDKQCGTVLKRKGFNYKFVCSYGEGLNELIRVENDKCPYTQLWLFSSEGYGELPEEAKDKDTNKIVPFLEAAADFWRNGGGLFLFCDNHPYNFEANYLLANHFIFTHGGRSGVSSIRLGGNYLGKKQIVVAPTEAALQGHFNPILHLNAPGPAKSRISLRPGLIHFSEGNTISYAVDYKDQPLTTAEQLWPFTPFAWTSENVDPPRPFILYYDPKIPPESEAQYCSDTCKGAKTSPGPIVLHGGFTSAFSEFGEDQKGMGRLIISISCWLTRFEERVYASKIKGAPLLTTSHALSKEYKVPTFTGWRSHYRPRHSILALDSSGSMRNGPYNQLIIASNEYIDIQTKNGGLISVFTHSHEVKIIYEQGNRKLGSNEGFESGYNNFKLALDMALQIARRNPPKYECRVLFFTDGVCDCSYCSCRSGNEKNCFKSEADQLDAMGIQIDVIGFGGIDESILNLIKRGQGQVSIGKTMDDVVKIFVRIAATDDENENKKQ</sequence>
<proteinExistence type="predicted"/>
<dbReference type="CDD" id="cd00198">
    <property type="entry name" value="vWFA"/>
    <property type="match status" value="1"/>
</dbReference>